<reference evidence="1" key="1">
    <citation type="submission" date="2015-06" db="UniProtKB">
        <authorList>
            <consortium name="EnsemblPlants"/>
        </authorList>
    </citation>
    <scope>IDENTIFICATION</scope>
</reference>
<evidence type="ECO:0000313" key="1">
    <source>
        <dbReference type="EnsemblPlants" id="ORGLA09G0164800.1"/>
    </source>
</evidence>
<accession>I1QRG9</accession>
<dbReference type="Gramene" id="ORGLA09G0164800.1">
    <property type="protein sequence ID" value="ORGLA09G0164800.1"/>
    <property type="gene ID" value="ORGLA09G0164800"/>
</dbReference>
<evidence type="ECO:0000313" key="2">
    <source>
        <dbReference type="Proteomes" id="UP000007306"/>
    </source>
</evidence>
<sequence>IRNLEESHEQIKFYFLKVRQGDPVSPMIFILAMDSLNSLFVKAEELGLLQPLGIPHRVSLYADDVVAFVKPTVGELQ</sequence>
<evidence type="ECO:0008006" key="3">
    <source>
        <dbReference type="Google" id="ProtNLM"/>
    </source>
</evidence>
<proteinExistence type="predicted"/>
<dbReference type="HOGENOM" id="CLU_2645335_0_0_1"/>
<organism evidence="1 2">
    <name type="scientific">Oryza glaberrima</name>
    <name type="common">African rice</name>
    <dbReference type="NCBI Taxonomy" id="4538"/>
    <lineage>
        <taxon>Eukaryota</taxon>
        <taxon>Viridiplantae</taxon>
        <taxon>Streptophyta</taxon>
        <taxon>Embryophyta</taxon>
        <taxon>Tracheophyta</taxon>
        <taxon>Spermatophyta</taxon>
        <taxon>Magnoliopsida</taxon>
        <taxon>Liliopsida</taxon>
        <taxon>Poales</taxon>
        <taxon>Poaceae</taxon>
        <taxon>BOP clade</taxon>
        <taxon>Oryzoideae</taxon>
        <taxon>Oryzeae</taxon>
        <taxon>Oryzinae</taxon>
        <taxon>Oryza</taxon>
    </lineage>
</organism>
<name>I1QRG9_ORYGL</name>
<dbReference type="EnsemblPlants" id="ORGLA09G0164800.1">
    <property type="protein sequence ID" value="ORGLA09G0164800.1"/>
    <property type="gene ID" value="ORGLA09G0164800"/>
</dbReference>
<keyword evidence="2" id="KW-1185">Reference proteome</keyword>
<dbReference type="Proteomes" id="UP000007306">
    <property type="component" value="Chromosome 9"/>
</dbReference>
<protein>
    <recommendedName>
        <fullName evidence="3">Reverse transcriptase domain-containing protein</fullName>
    </recommendedName>
</protein>
<reference evidence="1 2" key="2">
    <citation type="submission" date="2018-04" db="EMBL/GenBank/DDBJ databases">
        <title>OglaRS2 (Oryza glaberrima Reference Sequence Version 2).</title>
        <authorList>
            <person name="Zhang J."/>
            <person name="Kudrna D."/>
            <person name="Lee S."/>
            <person name="Talag J."/>
            <person name="Rajasekar S."/>
            <person name="Wing R.A."/>
        </authorList>
    </citation>
    <scope>NUCLEOTIDE SEQUENCE [LARGE SCALE GENOMIC DNA]</scope>
    <source>
        <strain evidence="1 2">cv. IRGC 96717</strain>
    </source>
</reference>
<dbReference type="AlphaFoldDB" id="I1QRG9"/>